<proteinExistence type="predicted"/>
<dbReference type="OrthoDB" id="2958217at2759"/>
<name>A0A166L8D8_COLIC</name>
<keyword evidence="3" id="KW-1185">Reference proteome</keyword>
<dbReference type="AlphaFoldDB" id="A0A166L8D8"/>
<dbReference type="EMBL" id="LFIW01002844">
    <property type="protein sequence ID" value="KZL63225.1"/>
    <property type="molecule type" value="Genomic_DNA"/>
</dbReference>
<reference evidence="2 3" key="1">
    <citation type="submission" date="2015-06" db="EMBL/GenBank/DDBJ databases">
        <title>Survival trade-offs in plant roots during colonization by closely related pathogenic and mutualistic fungi.</title>
        <authorList>
            <person name="Hacquard S."/>
            <person name="Kracher B."/>
            <person name="Hiruma K."/>
            <person name="Weinman A."/>
            <person name="Muench P."/>
            <person name="Garrido Oter R."/>
            <person name="Ver Loren van Themaat E."/>
            <person name="Dallerey J.-F."/>
            <person name="Damm U."/>
            <person name="Henrissat B."/>
            <person name="Lespinet O."/>
            <person name="Thon M."/>
            <person name="Kemen E."/>
            <person name="McHardy A.C."/>
            <person name="Schulze-Lefert P."/>
            <person name="O'Connell R.J."/>
        </authorList>
    </citation>
    <scope>NUCLEOTIDE SEQUENCE [LARGE SCALE GENOMIC DNA]</scope>
    <source>
        <strain evidence="2 3">MAFF 238704</strain>
    </source>
</reference>
<gene>
    <name evidence="2" type="ORF">CI238_09465</name>
</gene>
<dbReference type="PANTHER" id="PTHR33112:SF12">
    <property type="entry name" value="HETEROKARYON INCOMPATIBILITY DOMAIN-CONTAINING PROTEIN"/>
    <property type="match status" value="1"/>
</dbReference>
<evidence type="ECO:0000313" key="2">
    <source>
        <dbReference type="EMBL" id="KZL63225.1"/>
    </source>
</evidence>
<accession>A0A166L8D8</accession>
<organism evidence="2 3">
    <name type="scientific">Colletotrichum incanum</name>
    <name type="common">Soybean anthracnose fungus</name>
    <dbReference type="NCBI Taxonomy" id="1573173"/>
    <lineage>
        <taxon>Eukaryota</taxon>
        <taxon>Fungi</taxon>
        <taxon>Dikarya</taxon>
        <taxon>Ascomycota</taxon>
        <taxon>Pezizomycotina</taxon>
        <taxon>Sordariomycetes</taxon>
        <taxon>Hypocreomycetidae</taxon>
        <taxon>Glomerellales</taxon>
        <taxon>Glomerellaceae</taxon>
        <taxon>Colletotrichum</taxon>
        <taxon>Colletotrichum spaethianum species complex</taxon>
    </lineage>
</organism>
<protein>
    <submittedName>
        <fullName evidence="2">Uncharacterized protein</fullName>
    </submittedName>
</protein>
<evidence type="ECO:0000256" key="1">
    <source>
        <dbReference type="SAM" id="MobiDB-lite"/>
    </source>
</evidence>
<feature type="region of interest" description="Disordered" evidence="1">
    <location>
        <begin position="1"/>
        <end position="23"/>
    </location>
</feature>
<feature type="compositionally biased region" description="Polar residues" evidence="1">
    <location>
        <begin position="1"/>
        <end position="13"/>
    </location>
</feature>
<feature type="region of interest" description="Disordered" evidence="1">
    <location>
        <begin position="896"/>
        <end position="920"/>
    </location>
</feature>
<dbReference type="InterPro" id="IPR010730">
    <property type="entry name" value="HET"/>
</dbReference>
<dbReference type="Pfam" id="PF06985">
    <property type="entry name" value="HET"/>
    <property type="match status" value="1"/>
</dbReference>
<dbReference type="Proteomes" id="UP000076584">
    <property type="component" value="Unassembled WGS sequence"/>
</dbReference>
<evidence type="ECO:0000313" key="3">
    <source>
        <dbReference type="Proteomes" id="UP000076584"/>
    </source>
</evidence>
<sequence length="971" mass="110385">MASQSLNEANTSGEPLKTAVSENSDLLDLYQRRGVNIQAKMEASHGEEEHDVDGLSDKDLERITISVKADGDNGEPQEKKLLRDGSQKFKHYTFVKRWESLGSSDATVDVEWFIASPEVLAEDDPAYLCDMCRHIDFKLLVSQRGLPSGSVRINVNGLWRMMQKGNNCGFCKMLRQKIIDGGLVSGMTTDDILDGGFYLNVIDEGPKYALRLEVELCERGRTPERFLVHRIEEGSQQPLAGRFVRQDYADMGCLKTWLGLCEETHQIAHQKAGFQFASLRVIDTEELCIRQVEVPFRYACLSYVWGKGSQTQYTTTTKETLEAPRGLDNSSLNLPQTIKDAIKVTQEAGLRYLWVDALCIVQDDPAEKAEVISKMGPIYGGATLTIVASTNADPHEGLPGMGATSRLDAQTTAEIQGITLAIALHDARRPVPDIEDSVWSSRAWTFQERALSQRSVHFTRSQMVFKCVHAAEMFEESVPVADPAFRYSAIEDRTEQDLMSRVWSDPSLGRFANKGISMDGVEDVIMMSEDLDMENFHPEMLKKRAPVFEITVDAPRDFMSSLGETQGSTSWDLYRLAVDDYTKRKLSWESDAVNAFGGVEHIIRRDTNTKFWYGLPSFALERSLMWSPQEVLERRSLNGKPLFPSWSWAAWRGQISYRGRGWKNSIYWEPASVVRWMIRAEPEWIINNFKGSGEKTEEEVEEYSKQVAESQLLLRELDGFSLYHVDNMEDDGWTVEHDKEYNQHIYAHAAYQDARFTYPVNLPGETIDDRPGEDGMLHFMAHAVPVVACDMKQEFFKMEIEDRYFQIGRNDEARSANYRPPWQRIIYHQGYRAGFLSLNAPYQPSEGSEYHLVAISRGSLPHVPPPVPGWDFYWDIHPRKVQYHLFEEEWMSGPSKVNVPNETVEPQRGPQNENGDPHWDEGRFNGVGIFDVYDVLLLRKREGVSERIGGGKVSYCAFGAARPQEILVRLA</sequence>
<dbReference type="PANTHER" id="PTHR33112">
    <property type="entry name" value="DOMAIN PROTEIN, PUTATIVE-RELATED"/>
    <property type="match status" value="1"/>
</dbReference>
<dbReference type="STRING" id="1573173.A0A166L8D8"/>
<comment type="caution">
    <text evidence="2">The sequence shown here is derived from an EMBL/GenBank/DDBJ whole genome shotgun (WGS) entry which is preliminary data.</text>
</comment>